<dbReference type="EMBL" id="JACHFJ010000010">
    <property type="protein sequence ID" value="MBB5373873.1"/>
    <property type="molecule type" value="Genomic_DNA"/>
</dbReference>
<feature type="domain" description="UPF0033" evidence="2">
    <location>
        <begin position="18"/>
        <end position="85"/>
    </location>
</feature>
<organism evidence="3 4">
    <name type="scientific">Acidocella aromatica</name>
    <dbReference type="NCBI Taxonomy" id="1303579"/>
    <lineage>
        <taxon>Bacteria</taxon>
        <taxon>Pseudomonadati</taxon>
        <taxon>Pseudomonadota</taxon>
        <taxon>Alphaproteobacteria</taxon>
        <taxon>Acetobacterales</taxon>
        <taxon>Acidocellaceae</taxon>
        <taxon>Acidocella</taxon>
    </lineage>
</organism>
<comment type="similarity">
    <text evidence="1">Belongs to the sulfur carrier protein TusA family.</text>
</comment>
<evidence type="ECO:0000313" key="4">
    <source>
        <dbReference type="Proteomes" id="UP000553706"/>
    </source>
</evidence>
<accession>A0A840VDD6</accession>
<protein>
    <submittedName>
        <fullName evidence="3">tRNA 2-thiouridine synthesizing protein A</fullName>
        <ecNumber evidence="3">2.8.1.-</ecNumber>
    </submittedName>
</protein>
<dbReference type="Proteomes" id="UP000553706">
    <property type="component" value="Unassembled WGS sequence"/>
</dbReference>
<evidence type="ECO:0000313" key="3">
    <source>
        <dbReference type="EMBL" id="MBB5373873.1"/>
    </source>
</evidence>
<name>A0A840VDD6_9PROT</name>
<keyword evidence="3" id="KW-0808">Transferase</keyword>
<dbReference type="SUPFAM" id="SSF64307">
    <property type="entry name" value="SirA-like"/>
    <property type="match status" value="1"/>
</dbReference>
<dbReference type="AlphaFoldDB" id="A0A840VDD6"/>
<dbReference type="InterPro" id="IPR001455">
    <property type="entry name" value="TusA-like"/>
</dbReference>
<dbReference type="Gene3D" id="3.30.110.40">
    <property type="entry name" value="TusA-like domain"/>
    <property type="match status" value="1"/>
</dbReference>
<evidence type="ECO:0000259" key="2">
    <source>
        <dbReference type="Pfam" id="PF01206"/>
    </source>
</evidence>
<evidence type="ECO:0000256" key="1">
    <source>
        <dbReference type="ARBA" id="ARBA00008984"/>
    </source>
</evidence>
<dbReference type="Pfam" id="PF01206">
    <property type="entry name" value="TusA"/>
    <property type="match status" value="1"/>
</dbReference>
<dbReference type="GO" id="GO:0016740">
    <property type="term" value="F:transferase activity"/>
    <property type="evidence" value="ECO:0007669"/>
    <property type="project" value="UniProtKB-KW"/>
</dbReference>
<dbReference type="InterPro" id="IPR036868">
    <property type="entry name" value="TusA-like_sf"/>
</dbReference>
<dbReference type="RefSeq" id="WP_343062387.1">
    <property type="nucleotide sequence ID" value="NZ_JACHFJ010000010.1"/>
</dbReference>
<dbReference type="EC" id="2.8.1.-" evidence="3"/>
<comment type="caution">
    <text evidence="3">The sequence shown here is derived from an EMBL/GenBank/DDBJ whole genome shotgun (WGS) entry which is preliminary data.</text>
</comment>
<dbReference type="PANTHER" id="PTHR33279">
    <property type="entry name" value="SULFUR CARRIER PROTEIN YEDF-RELATED"/>
    <property type="match status" value="1"/>
</dbReference>
<dbReference type="CDD" id="cd00291">
    <property type="entry name" value="SirA_YedF_YeeD"/>
    <property type="match status" value="1"/>
</dbReference>
<sequence length="89" mass="9651">MLKPESGRMFVVMGERLIDAQYQKSPIPVLRAAKALRGMEPGEKLRVLATDPGAVADFRDYCLASGHALIAASESRGVFSFSVKRGETP</sequence>
<dbReference type="PANTHER" id="PTHR33279:SF6">
    <property type="entry name" value="SULFUR CARRIER PROTEIN YEDF-RELATED"/>
    <property type="match status" value="1"/>
</dbReference>
<reference evidence="3 4" key="1">
    <citation type="submission" date="2020-08" db="EMBL/GenBank/DDBJ databases">
        <title>Genomic Encyclopedia of Type Strains, Phase IV (KMG-IV): sequencing the most valuable type-strain genomes for metagenomic binning, comparative biology and taxonomic classification.</title>
        <authorList>
            <person name="Goeker M."/>
        </authorList>
    </citation>
    <scope>NUCLEOTIDE SEQUENCE [LARGE SCALE GENOMIC DNA]</scope>
    <source>
        <strain evidence="3 4">DSM 27026</strain>
    </source>
</reference>
<proteinExistence type="inferred from homology"/>
<keyword evidence="4" id="KW-1185">Reference proteome</keyword>
<gene>
    <name evidence="3" type="ORF">HNP71_002140</name>
</gene>